<feature type="transmembrane region" description="Helical" evidence="8">
    <location>
        <begin position="344"/>
        <end position="361"/>
    </location>
</feature>
<proteinExistence type="inferred from homology"/>
<keyword evidence="14" id="KW-1185">Reference proteome</keyword>
<feature type="transmembrane region" description="Helical" evidence="8">
    <location>
        <begin position="510"/>
        <end position="527"/>
    </location>
</feature>
<dbReference type="GO" id="GO:0008381">
    <property type="term" value="F:mechanosensitive monoatomic ion channel activity"/>
    <property type="evidence" value="ECO:0007669"/>
    <property type="project" value="UniProtKB-ARBA"/>
</dbReference>
<evidence type="ECO:0000259" key="12">
    <source>
        <dbReference type="Pfam" id="PF21082"/>
    </source>
</evidence>
<evidence type="ECO:0000256" key="2">
    <source>
        <dbReference type="ARBA" id="ARBA00008017"/>
    </source>
</evidence>
<feature type="transmembrane region" description="Helical" evidence="8">
    <location>
        <begin position="316"/>
        <end position="338"/>
    </location>
</feature>
<dbReference type="EMBL" id="VANS01000001">
    <property type="protein sequence ID" value="TMM54676.1"/>
    <property type="molecule type" value="Genomic_DNA"/>
</dbReference>
<protein>
    <submittedName>
        <fullName evidence="13">DUF3772 domain-containing protein</fullName>
    </submittedName>
</protein>
<dbReference type="InterPro" id="IPR052702">
    <property type="entry name" value="MscS-like_channel"/>
</dbReference>
<dbReference type="Gene3D" id="3.30.70.100">
    <property type="match status" value="1"/>
</dbReference>
<evidence type="ECO:0000313" key="14">
    <source>
        <dbReference type="Proteomes" id="UP000309550"/>
    </source>
</evidence>
<keyword evidence="4 8" id="KW-0812">Transmembrane</keyword>
<feature type="region of interest" description="Disordered" evidence="7">
    <location>
        <begin position="764"/>
        <end position="816"/>
    </location>
</feature>
<evidence type="ECO:0000256" key="4">
    <source>
        <dbReference type="ARBA" id="ARBA00022692"/>
    </source>
</evidence>
<dbReference type="InterPro" id="IPR010920">
    <property type="entry name" value="LSM_dom_sf"/>
</dbReference>
<evidence type="ECO:0000256" key="1">
    <source>
        <dbReference type="ARBA" id="ARBA00004651"/>
    </source>
</evidence>
<dbReference type="InterPro" id="IPR049278">
    <property type="entry name" value="MS_channel_C"/>
</dbReference>
<name>A0A5S3PK95_9RHOB</name>
<keyword evidence="5 8" id="KW-1133">Transmembrane helix</keyword>
<evidence type="ECO:0000256" key="8">
    <source>
        <dbReference type="SAM" id="Phobius"/>
    </source>
</evidence>
<evidence type="ECO:0000256" key="3">
    <source>
        <dbReference type="ARBA" id="ARBA00022475"/>
    </source>
</evidence>
<feature type="transmembrane region" description="Helical" evidence="8">
    <location>
        <begin position="198"/>
        <end position="215"/>
    </location>
</feature>
<feature type="compositionally biased region" description="Low complexity" evidence="7">
    <location>
        <begin position="773"/>
        <end position="785"/>
    </location>
</feature>
<dbReference type="InterPro" id="IPR011014">
    <property type="entry name" value="MscS_channel_TM-2"/>
</dbReference>
<dbReference type="Pfam" id="PF00924">
    <property type="entry name" value="MS_channel_2nd"/>
    <property type="match status" value="1"/>
</dbReference>
<feature type="domain" description="DUF3772" evidence="11">
    <location>
        <begin position="125"/>
        <end position="179"/>
    </location>
</feature>
<dbReference type="OrthoDB" id="9799209at2"/>
<evidence type="ECO:0000259" key="11">
    <source>
        <dbReference type="Pfam" id="PF12607"/>
    </source>
</evidence>
<dbReference type="AlphaFoldDB" id="A0A5S3PK95"/>
<feature type="transmembrane region" description="Helical" evidence="8">
    <location>
        <begin position="236"/>
        <end position="260"/>
    </location>
</feature>
<feature type="signal peptide" evidence="9">
    <location>
        <begin position="1"/>
        <end position="21"/>
    </location>
</feature>
<sequence>MLRLLTLALVLSLSVVFTAAAQEMSTPDRPNYDLWQSVASRAETAVDEQIDETEVFETLRTRLATFRAEFQDARQINAERIATLREQLDALGPVPETGSEAEQVAARRSELERQLATLQAPVQVADEAFRRADGLISEIDQIIRDRQTRRLLALGPSPLNPVHWGPAVQEFGATLADVGSESVAFGDSVRRQQLRENLPLVLLLGAVALVLMARGRRWAGMIAHRARRLGGHSVSVVRFVVSLGRIVLPLIGVVALSQALRATGMAGVRGEQLLNALPIWGGILLGFRWLSERLFSRDEDEALIVLAPERRAEARFYLLMLSLLFVLRGVLALLFSFSDVSAETRAVVAFPVVVLIGLILFRVGQILRGYSETYADEGEEEVAPTSLGRALRLTGIAIMAVSIAAPLMAAVGYASAGNALLYPTVISLLILGLVMALQRFFGDLYGWLTGQGAQGRDALVPVLVGFVLVLAATPLLALAWGARVADLTEIWSAFSRGFVIGETRISPSDFLMFALIFSGGYVITRLVQGALRSNVLPKTRIDIGGQNAIVSGLGYVGIFLAALAAITGAGIDLSSLAIVAGALSVGIGFGLQNIVSNFVSGIILLIERPISEGDWIEVGGRMGYVRDISVRSTRIETFDRTDVIVPNADLVSGTVTNFTRGNTVGRLIVKVGVAYGTDTRRVDTILREIAEAQPMVLANPPPMILFASFGADALEFEVRMILRDVNWLIPVQNDVNHAIAERFAEEGIEVPFAQRDIWLRNPEAWSGGGGGKAAAEATAPAQVAATRTGSRSDAQTHTTVDDMQDPDADAAGEADK</sequence>
<dbReference type="InterPro" id="IPR023408">
    <property type="entry name" value="MscS_beta-dom_sf"/>
</dbReference>
<feature type="domain" description="Mechanosensitive ion channel MscS C-terminal" evidence="12">
    <location>
        <begin position="669"/>
        <end position="749"/>
    </location>
</feature>
<dbReference type="Pfam" id="PF21082">
    <property type="entry name" value="MS_channel_3rd"/>
    <property type="match status" value="1"/>
</dbReference>
<feature type="transmembrane region" description="Helical" evidence="8">
    <location>
        <begin position="393"/>
        <end position="414"/>
    </location>
</feature>
<feature type="transmembrane region" description="Helical" evidence="8">
    <location>
        <begin position="577"/>
        <end position="606"/>
    </location>
</feature>
<dbReference type="Gene3D" id="1.10.287.1260">
    <property type="match status" value="1"/>
</dbReference>
<feature type="transmembrane region" description="Helical" evidence="8">
    <location>
        <begin position="458"/>
        <end position="482"/>
    </location>
</feature>
<dbReference type="Pfam" id="PF12607">
    <property type="entry name" value="DUF3772"/>
    <property type="match status" value="1"/>
</dbReference>
<gene>
    <name evidence="13" type="ORF">FDT80_03570</name>
</gene>
<evidence type="ECO:0000313" key="13">
    <source>
        <dbReference type="EMBL" id="TMM54676.1"/>
    </source>
</evidence>
<accession>A0A5S3PK95</accession>
<dbReference type="Gene3D" id="2.30.30.60">
    <property type="match status" value="1"/>
</dbReference>
<evidence type="ECO:0000256" key="9">
    <source>
        <dbReference type="SAM" id="SignalP"/>
    </source>
</evidence>
<feature type="transmembrane region" description="Helical" evidence="8">
    <location>
        <begin position="272"/>
        <end position="290"/>
    </location>
</feature>
<keyword evidence="6 8" id="KW-0472">Membrane</keyword>
<dbReference type="InterPro" id="IPR006685">
    <property type="entry name" value="MscS_channel_2nd"/>
</dbReference>
<reference evidence="13 14" key="1">
    <citation type="submission" date="2019-05" db="EMBL/GenBank/DDBJ databases">
        <title>Sulfitobacter sabulilitoris sp. nov., isolated from a marine sand.</title>
        <authorList>
            <person name="Yoon J.-H."/>
        </authorList>
    </citation>
    <scope>NUCLEOTIDE SEQUENCE [LARGE SCALE GENOMIC DNA]</scope>
    <source>
        <strain evidence="13 14">HSMS-29</strain>
    </source>
</reference>
<feature type="transmembrane region" description="Helical" evidence="8">
    <location>
        <begin position="420"/>
        <end position="437"/>
    </location>
</feature>
<dbReference type="InterPro" id="IPR011066">
    <property type="entry name" value="MscS_channel_C_sf"/>
</dbReference>
<dbReference type="SUPFAM" id="SSF82689">
    <property type="entry name" value="Mechanosensitive channel protein MscS (YggB), C-terminal domain"/>
    <property type="match status" value="1"/>
</dbReference>
<evidence type="ECO:0000256" key="5">
    <source>
        <dbReference type="ARBA" id="ARBA00022989"/>
    </source>
</evidence>
<comment type="similarity">
    <text evidence="2">Belongs to the MscS (TC 1.A.23) family.</text>
</comment>
<comment type="caution">
    <text evidence="13">The sequence shown here is derived from an EMBL/GenBank/DDBJ whole genome shotgun (WGS) entry which is preliminary data.</text>
</comment>
<evidence type="ECO:0000256" key="6">
    <source>
        <dbReference type="ARBA" id="ARBA00023136"/>
    </source>
</evidence>
<dbReference type="GO" id="GO:0005886">
    <property type="term" value="C:plasma membrane"/>
    <property type="evidence" value="ECO:0007669"/>
    <property type="project" value="UniProtKB-SubCell"/>
</dbReference>
<feature type="transmembrane region" description="Helical" evidence="8">
    <location>
        <begin position="548"/>
        <end position="571"/>
    </location>
</feature>
<comment type="subcellular location">
    <subcellularLocation>
        <location evidence="1">Cell membrane</location>
        <topology evidence="1">Multi-pass membrane protein</topology>
    </subcellularLocation>
</comment>
<feature type="compositionally biased region" description="Acidic residues" evidence="7">
    <location>
        <begin position="802"/>
        <end position="816"/>
    </location>
</feature>
<dbReference type="RefSeq" id="WP_138660848.1">
    <property type="nucleotide sequence ID" value="NZ_VANS01000001.1"/>
</dbReference>
<dbReference type="InterPro" id="IPR022249">
    <property type="entry name" value="DUF3772"/>
</dbReference>
<feature type="domain" description="Mechanosensitive ion channel MscS" evidence="10">
    <location>
        <begin position="593"/>
        <end position="660"/>
    </location>
</feature>
<dbReference type="SUPFAM" id="SSF82861">
    <property type="entry name" value="Mechanosensitive channel protein MscS (YggB), transmembrane region"/>
    <property type="match status" value="1"/>
</dbReference>
<dbReference type="PANTHER" id="PTHR30347:SF1">
    <property type="entry name" value="MECHANOSENSITIVE CHANNEL MSCK"/>
    <property type="match status" value="1"/>
</dbReference>
<organism evidence="13 14">
    <name type="scientific">Sulfitobacter sabulilitoris</name>
    <dbReference type="NCBI Taxonomy" id="2562655"/>
    <lineage>
        <taxon>Bacteria</taxon>
        <taxon>Pseudomonadati</taxon>
        <taxon>Pseudomonadota</taxon>
        <taxon>Alphaproteobacteria</taxon>
        <taxon>Rhodobacterales</taxon>
        <taxon>Roseobacteraceae</taxon>
        <taxon>Sulfitobacter</taxon>
    </lineage>
</organism>
<dbReference type="PANTHER" id="PTHR30347">
    <property type="entry name" value="POTASSIUM CHANNEL RELATED"/>
    <property type="match status" value="1"/>
</dbReference>
<evidence type="ECO:0000256" key="7">
    <source>
        <dbReference type="SAM" id="MobiDB-lite"/>
    </source>
</evidence>
<keyword evidence="3" id="KW-1003">Cell membrane</keyword>
<keyword evidence="9" id="KW-0732">Signal</keyword>
<feature type="compositionally biased region" description="Polar residues" evidence="7">
    <location>
        <begin position="787"/>
        <end position="798"/>
    </location>
</feature>
<dbReference type="Proteomes" id="UP000309550">
    <property type="component" value="Unassembled WGS sequence"/>
</dbReference>
<evidence type="ECO:0000259" key="10">
    <source>
        <dbReference type="Pfam" id="PF00924"/>
    </source>
</evidence>
<dbReference type="SUPFAM" id="SSF50182">
    <property type="entry name" value="Sm-like ribonucleoproteins"/>
    <property type="match status" value="1"/>
</dbReference>
<feature type="chain" id="PRO_5024447588" evidence="9">
    <location>
        <begin position="22"/>
        <end position="816"/>
    </location>
</feature>